<evidence type="ECO:0000256" key="6">
    <source>
        <dbReference type="ARBA" id="ARBA00022692"/>
    </source>
</evidence>
<evidence type="ECO:0000313" key="14">
    <source>
        <dbReference type="Proteomes" id="UP000219281"/>
    </source>
</evidence>
<dbReference type="GO" id="GO:0046872">
    <property type="term" value="F:metal ion binding"/>
    <property type="evidence" value="ECO:0007669"/>
    <property type="project" value="UniProtKB-KW"/>
</dbReference>
<name>A0A286A9U5_9SPHI</name>
<evidence type="ECO:0000256" key="2">
    <source>
        <dbReference type="ARBA" id="ARBA00004323"/>
    </source>
</evidence>
<evidence type="ECO:0000256" key="11">
    <source>
        <dbReference type="ARBA" id="ARBA00023136"/>
    </source>
</evidence>
<keyword evidence="8" id="KW-0735">Signal-anchor</keyword>
<evidence type="ECO:0000256" key="3">
    <source>
        <dbReference type="ARBA" id="ARBA00004922"/>
    </source>
</evidence>
<evidence type="ECO:0000256" key="4">
    <source>
        <dbReference type="ARBA" id="ARBA00022676"/>
    </source>
</evidence>
<dbReference type="UniPathway" id="UPA00378"/>
<dbReference type="OrthoDB" id="9785375at2"/>
<proteinExistence type="predicted"/>
<keyword evidence="7" id="KW-0479">Metal-binding</keyword>
<keyword evidence="9" id="KW-1133">Transmembrane helix</keyword>
<dbReference type="Gene3D" id="3.90.550.10">
    <property type="entry name" value="Spore Coat Polysaccharide Biosynthesis Protein SpsA, Chain A"/>
    <property type="match status" value="1"/>
</dbReference>
<keyword evidence="5" id="KW-0808">Transferase</keyword>
<evidence type="ECO:0000256" key="1">
    <source>
        <dbReference type="ARBA" id="ARBA00001936"/>
    </source>
</evidence>
<sequence>MELAPIVLFVYNRPQHTLKVLEALSKNPLAQQSALYIFADGAKPNATEEQLAKITETRQAIKSKDWCKEIHIVSQEKNIGLAASILSGVGKIIDKHGRVIVLEDDVEVSPYFLNYMNQALELYRDDEKAMHISSFVPVGIGAEKLPDTYFLRCMSCWGWATWARAWKKNVTDSNELYLRLKKEKAFNKFTMNNRLSVIKDLKLNIENKTKTWAVNWHASIFLHQGLCLYPKQALSAQIGLDASGMHCGNDDLKLFDVTLANTTNIYRVEVQENKYALKYFMRFLTLGNFKGYQAFRHWLRVHKAITLEKFERLK</sequence>
<dbReference type="InterPro" id="IPR029044">
    <property type="entry name" value="Nucleotide-diphossugar_trans"/>
</dbReference>
<evidence type="ECO:0000313" key="13">
    <source>
        <dbReference type="EMBL" id="SOD18652.1"/>
    </source>
</evidence>
<evidence type="ECO:0000256" key="9">
    <source>
        <dbReference type="ARBA" id="ARBA00022989"/>
    </source>
</evidence>
<keyword evidence="11" id="KW-0472">Membrane</keyword>
<comment type="cofactor">
    <cofactor evidence="1">
        <name>Mn(2+)</name>
        <dbReference type="ChEBI" id="CHEBI:29035"/>
    </cofactor>
</comment>
<evidence type="ECO:0000256" key="8">
    <source>
        <dbReference type="ARBA" id="ARBA00022968"/>
    </source>
</evidence>
<keyword evidence="10" id="KW-0333">Golgi apparatus</keyword>
<reference evidence="14" key="1">
    <citation type="submission" date="2017-09" db="EMBL/GenBank/DDBJ databases">
        <authorList>
            <person name="Varghese N."/>
            <person name="Submissions S."/>
        </authorList>
    </citation>
    <scope>NUCLEOTIDE SEQUENCE [LARGE SCALE GENOMIC DNA]</scope>
    <source>
        <strain evidence="14">CGMCC 1.12803</strain>
    </source>
</reference>
<dbReference type="Pfam" id="PF03071">
    <property type="entry name" value="GNT-I"/>
    <property type="match status" value="1"/>
</dbReference>
<organism evidence="13 14">
    <name type="scientific">Pedobacter xixiisoli</name>
    <dbReference type="NCBI Taxonomy" id="1476464"/>
    <lineage>
        <taxon>Bacteria</taxon>
        <taxon>Pseudomonadati</taxon>
        <taxon>Bacteroidota</taxon>
        <taxon>Sphingobacteriia</taxon>
        <taxon>Sphingobacteriales</taxon>
        <taxon>Sphingobacteriaceae</taxon>
        <taxon>Pedobacter</taxon>
    </lineage>
</organism>
<dbReference type="AlphaFoldDB" id="A0A286A9U5"/>
<gene>
    <name evidence="13" type="ORF">SAMN06297358_3116</name>
</gene>
<accession>A0A286A9U5</accession>
<evidence type="ECO:0000256" key="7">
    <source>
        <dbReference type="ARBA" id="ARBA00022723"/>
    </source>
</evidence>
<dbReference type="RefSeq" id="WP_097132924.1">
    <property type="nucleotide sequence ID" value="NZ_OCMT01000003.1"/>
</dbReference>
<evidence type="ECO:0000256" key="5">
    <source>
        <dbReference type="ARBA" id="ARBA00022679"/>
    </source>
</evidence>
<keyword evidence="12" id="KW-0464">Manganese</keyword>
<evidence type="ECO:0000256" key="12">
    <source>
        <dbReference type="ARBA" id="ARBA00023211"/>
    </source>
</evidence>
<dbReference type="Proteomes" id="UP000219281">
    <property type="component" value="Unassembled WGS sequence"/>
</dbReference>
<dbReference type="GO" id="GO:0008375">
    <property type="term" value="F:acetylglucosaminyltransferase activity"/>
    <property type="evidence" value="ECO:0007669"/>
    <property type="project" value="InterPro"/>
</dbReference>
<dbReference type="InterPro" id="IPR004139">
    <property type="entry name" value="Glyco_trans_13"/>
</dbReference>
<keyword evidence="14" id="KW-1185">Reference proteome</keyword>
<evidence type="ECO:0000256" key="10">
    <source>
        <dbReference type="ARBA" id="ARBA00023034"/>
    </source>
</evidence>
<protein>
    <submittedName>
        <fullName evidence="13">GNT-I family protein</fullName>
    </submittedName>
</protein>
<dbReference type="EMBL" id="OCMT01000003">
    <property type="protein sequence ID" value="SOD18652.1"/>
    <property type="molecule type" value="Genomic_DNA"/>
</dbReference>
<comment type="pathway">
    <text evidence="3">Protein modification; protein glycosylation.</text>
</comment>
<comment type="subcellular location">
    <subcellularLocation>
        <location evidence="2">Golgi apparatus membrane</location>
        <topology evidence="2">Single-pass type II membrane protein</topology>
    </subcellularLocation>
</comment>
<dbReference type="SUPFAM" id="SSF53448">
    <property type="entry name" value="Nucleotide-diphospho-sugar transferases"/>
    <property type="match status" value="1"/>
</dbReference>
<keyword evidence="4" id="KW-0328">Glycosyltransferase</keyword>
<keyword evidence="6" id="KW-0812">Transmembrane</keyword>